<dbReference type="Proteomes" id="UP000325081">
    <property type="component" value="Unassembled WGS sequence"/>
</dbReference>
<dbReference type="EMBL" id="BKCP01013181">
    <property type="protein sequence ID" value="GER57308.1"/>
    <property type="molecule type" value="Genomic_DNA"/>
</dbReference>
<dbReference type="AlphaFoldDB" id="A0A5A7RJJ8"/>
<dbReference type="Pfam" id="PF00855">
    <property type="entry name" value="PWWP"/>
    <property type="match status" value="1"/>
</dbReference>
<gene>
    <name evidence="3" type="ORF">STAS_35090</name>
</gene>
<dbReference type="SUPFAM" id="SSF63748">
    <property type="entry name" value="Tudor/PWWP/MBT"/>
    <property type="match status" value="1"/>
</dbReference>
<dbReference type="InterPro" id="IPR000313">
    <property type="entry name" value="PWWP_dom"/>
</dbReference>
<dbReference type="PANTHER" id="PTHR42851">
    <property type="entry name" value="ALDOLASE-RELATED"/>
    <property type="match status" value="1"/>
</dbReference>
<protein>
    <submittedName>
        <fullName evidence="3">Tudor/PWWP/MBT superfamily protein</fullName>
    </submittedName>
</protein>
<dbReference type="PROSITE" id="PS50812">
    <property type="entry name" value="PWWP"/>
    <property type="match status" value="1"/>
</dbReference>
<evidence type="ECO:0000313" key="4">
    <source>
        <dbReference type="Proteomes" id="UP000325081"/>
    </source>
</evidence>
<sequence length="885" mass="97926">MVIVVDVSSGISGESEEGTNVGVVDSPESKTLVENPRDKGVLSDGARVLDVESSTENVIDSTRKDSSEFSKTRSQINKWDSWESWGVMNMVRRVLGGTLSIDDEEVDNEMGKVNTAKEEVVSDSENGREANGVKKEKDVKNLNDVFMEEDLEASRNGLKENLAADTDAWQGLIEEPIYVGKSDVERFVADKDSNELVLDKSDDERFIISDKSDKLIQDGLAVGDGLKGDQDLLSNEMVQDGKGLNAYQDTLSNESGPDLVNMKGDLDLLSNELVPGVKGQDSLSSQSAPDGMDLIGDNDLLSNYLVRHGMLKKEVNEVEGHTSLIPKTRGEHQITEKEGEYYVSDLVWGKVRGHPWWPGQIFLSTAASDKAKIYYKKPSYLIAYFGDQSFAWNEGSNIKPFHMYFSQMEKQSTSDKFCHAVSCALDEVARRVEFGLSCQCLSEEVRDKFEIQVVSNAGIHEEMNKVYGGDNLLNPGSFSPGNLVHFLDSLAASPQTETDSLEFLVKKAQLLAFSRWKGYYELPIFEHHVGLLEDDVEVTDDFSSNKRKFISAGDGSSQKRRHPLSDKEFPILKEKRISALISSGSSISPNADEKPVKRAARRPVSSGKNIKSTNSNPRVKNRKTVLPTSQIGDGGKGCDESEVVEIIPSGIPTPDVILSKLTLAAKIPMQGFGVMVSEVEFLREFRNSICFENSSSSNAEMDSVMKLKEKQPVDVDTAENTFGFEGITNDSYWTDMIIQSSSQEPVLFEPKNTAAQVDEPAANVDNTLFLDLGSEKMPPDEYQPTALILNFTNLESIPSIPNLNEIFNSYGPLNESETEILSKSKRVKVIFRRRVDAETAFNSTGQYSIFGPSLVSYKLRYAPTQRKSRGTSKRAKKDGSVKVDT</sequence>
<comment type="caution">
    <text evidence="3">The sequence shown here is derived from an EMBL/GenBank/DDBJ whole genome shotgun (WGS) entry which is preliminary data.</text>
</comment>
<dbReference type="PANTHER" id="PTHR42851:SF19">
    <property type="entry name" value="PWWP DOMAIN-CONTAINING PROTEIN 2-RELATED"/>
    <property type="match status" value="1"/>
</dbReference>
<dbReference type="SMART" id="SM00293">
    <property type="entry name" value="PWWP"/>
    <property type="match status" value="1"/>
</dbReference>
<evidence type="ECO:0000259" key="2">
    <source>
        <dbReference type="PROSITE" id="PS50812"/>
    </source>
</evidence>
<dbReference type="Gene3D" id="2.30.30.140">
    <property type="match status" value="1"/>
</dbReference>
<feature type="region of interest" description="Disordered" evidence="1">
    <location>
        <begin position="583"/>
        <end position="622"/>
    </location>
</feature>
<feature type="region of interest" description="Disordered" evidence="1">
    <location>
        <begin position="865"/>
        <end position="885"/>
    </location>
</feature>
<reference evidence="4" key="1">
    <citation type="journal article" date="2019" name="Curr. Biol.">
        <title>Genome Sequence of Striga asiatica Provides Insight into the Evolution of Plant Parasitism.</title>
        <authorList>
            <person name="Yoshida S."/>
            <person name="Kim S."/>
            <person name="Wafula E.K."/>
            <person name="Tanskanen J."/>
            <person name="Kim Y.M."/>
            <person name="Honaas L."/>
            <person name="Yang Z."/>
            <person name="Spallek T."/>
            <person name="Conn C.E."/>
            <person name="Ichihashi Y."/>
            <person name="Cheong K."/>
            <person name="Cui S."/>
            <person name="Der J.P."/>
            <person name="Gundlach H."/>
            <person name="Jiao Y."/>
            <person name="Hori C."/>
            <person name="Ishida J.K."/>
            <person name="Kasahara H."/>
            <person name="Kiba T."/>
            <person name="Kim M.S."/>
            <person name="Koo N."/>
            <person name="Laohavisit A."/>
            <person name="Lee Y.H."/>
            <person name="Lumba S."/>
            <person name="McCourt P."/>
            <person name="Mortimer J.C."/>
            <person name="Mutuku J.M."/>
            <person name="Nomura T."/>
            <person name="Sasaki-Sekimoto Y."/>
            <person name="Seto Y."/>
            <person name="Wang Y."/>
            <person name="Wakatake T."/>
            <person name="Sakakibara H."/>
            <person name="Demura T."/>
            <person name="Yamaguchi S."/>
            <person name="Yoneyama K."/>
            <person name="Manabe R.I."/>
            <person name="Nelson D.C."/>
            <person name="Schulman A.H."/>
            <person name="Timko M.P."/>
            <person name="dePamphilis C.W."/>
            <person name="Choi D."/>
            <person name="Shirasu K."/>
        </authorList>
    </citation>
    <scope>NUCLEOTIDE SEQUENCE [LARGE SCALE GENOMIC DNA]</scope>
    <source>
        <strain evidence="4">cv. UVA1</strain>
    </source>
</reference>
<keyword evidence="4" id="KW-1185">Reference proteome</keyword>
<feature type="compositionally biased region" description="Polar residues" evidence="1">
    <location>
        <begin position="606"/>
        <end position="618"/>
    </location>
</feature>
<evidence type="ECO:0000313" key="3">
    <source>
        <dbReference type="EMBL" id="GER57308.1"/>
    </source>
</evidence>
<name>A0A5A7RJJ8_STRAF</name>
<dbReference type="CDD" id="cd05162">
    <property type="entry name" value="PWWP"/>
    <property type="match status" value="1"/>
</dbReference>
<feature type="compositionally biased region" description="Basic residues" evidence="1">
    <location>
        <begin position="866"/>
        <end position="876"/>
    </location>
</feature>
<evidence type="ECO:0000256" key="1">
    <source>
        <dbReference type="SAM" id="MobiDB-lite"/>
    </source>
</evidence>
<organism evidence="3 4">
    <name type="scientific">Striga asiatica</name>
    <name type="common">Asiatic witchweed</name>
    <name type="synonym">Buchnera asiatica</name>
    <dbReference type="NCBI Taxonomy" id="4170"/>
    <lineage>
        <taxon>Eukaryota</taxon>
        <taxon>Viridiplantae</taxon>
        <taxon>Streptophyta</taxon>
        <taxon>Embryophyta</taxon>
        <taxon>Tracheophyta</taxon>
        <taxon>Spermatophyta</taxon>
        <taxon>Magnoliopsida</taxon>
        <taxon>eudicotyledons</taxon>
        <taxon>Gunneridae</taxon>
        <taxon>Pentapetalae</taxon>
        <taxon>asterids</taxon>
        <taxon>lamiids</taxon>
        <taxon>Lamiales</taxon>
        <taxon>Orobanchaceae</taxon>
        <taxon>Buchnereae</taxon>
        <taxon>Striga</taxon>
    </lineage>
</organism>
<accession>A0A5A7RJJ8</accession>
<proteinExistence type="predicted"/>
<dbReference type="OrthoDB" id="62853at2759"/>
<dbReference type="InterPro" id="IPR053063">
    <property type="entry name" value="PWWP_domain_containing_PDP"/>
</dbReference>
<feature type="domain" description="PWWP" evidence="2">
    <location>
        <begin position="343"/>
        <end position="404"/>
    </location>
</feature>